<protein>
    <submittedName>
        <fullName evidence="2">WhiB family transcription factor</fullName>
    </submittedName>
</protein>
<dbReference type="KEGG" id="vg:77927461"/>
<evidence type="ECO:0000259" key="1">
    <source>
        <dbReference type="PROSITE" id="PS51674"/>
    </source>
</evidence>
<dbReference type="PROSITE" id="PS51674">
    <property type="entry name" value="4FE4S_WBL"/>
    <property type="match status" value="1"/>
</dbReference>
<evidence type="ECO:0000313" key="3">
    <source>
        <dbReference type="Proteomes" id="UP000516151"/>
    </source>
</evidence>
<dbReference type="InterPro" id="IPR034768">
    <property type="entry name" value="4FE4S_WBL"/>
</dbReference>
<organism evidence="2 3">
    <name type="scientific">Streptomyces phage Faust</name>
    <dbReference type="NCBI Taxonomy" id="2767565"/>
    <lineage>
        <taxon>Viruses</taxon>
        <taxon>Duplodnaviria</taxon>
        <taxon>Heunggongvirae</taxon>
        <taxon>Uroviricota</taxon>
        <taxon>Caudoviricetes</taxon>
        <taxon>Stanwilliamsviridae</taxon>
        <taxon>Loccivirinae</taxon>
        <taxon>Faustvirus</taxon>
        <taxon>Faustvirus faust</taxon>
    </lineage>
</organism>
<reference evidence="2 3" key="1">
    <citation type="submission" date="2020-06" db="EMBL/GenBank/DDBJ databases">
        <authorList>
            <person name="Arora M.N."/>
            <person name="Dalling M.T."/>
            <person name="Dawson S.P.M."/>
            <person name="Elia S.N."/>
            <person name="Burke B."/>
            <person name="Shaffer C.D."/>
            <person name="Weston-Hafer K.A."/>
            <person name="Garlena R.A."/>
            <person name="Russell D.A."/>
            <person name="Pope W.H."/>
            <person name="Jacobs-Sera D."/>
            <person name="Hatfull G.F."/>
        </authorList>
    </citation>
    <scope>NUCLEOTIDE SEQUENCE [LARGE SCALE GENOMIC DNA]</scope>
</reference>
<sequence>MSSSLLDELGLDPEDFEWQDLGLCTGMPTAFFYESYESDDESARAADQVCLHCPVIKQCFFAGAQGEHGVWGGVYWNGAGSPDKNRNSHKIEEVWIEIRRRVE</sequence>
<dbReference type="GeneID" id="77927461"/>
<gene>
    <name evidence="2" type="primary">166</name>
    <name evidence="2" type="ORF">SEA_FAUST_166</name>
</gene>
<feature type="domain" description="4Fe-4S Wbl-type" evidence="1">
    <location>
        <begin position="23"/>
        <end position="81"/>
    </location>
</feature>
<proteinExistence type="predicted"/>
<name>A0A7G9UYY9_9CAUD</name>
<dbReference type="EMBL" id="MT684598">
    <property type="protein sequence ID" value="QNN99244.1"/>
    <property type="molecule type" value="Genomic_DNA"/>
</dbReference>
<accession>A0A7G9UYY9</accession>
<dbReference type="Pfam" id="PF02467">
    <property type="entry name" value="Whib"/>
    <property type="match status" value="1"/>
</dbReference>
<dbReference type="RefSeq" id="YP_010651751.1">
    <property type="nucleotide sequence ID" value="NC_070783.1"/>
</dbReference>
<dbReference type="Proteomes" id="UP000516151">
    <property type="component" value="Segment"/>
</dbReference>
<keyword evidence="3" id="KW-1185">Reference proteome</keyword>
<evidence type="ECO:0000313" key="2">
    <source>
        <dbReference type="EMBL" id="QNN99244.1"/>
    </source>
</evidence>